<accession>A0A9Q1IQ46</accession>
<comment type="caution">
    <text evidence="1">The sequence shown here is derived from an EMBL/GenBank/DDBJ whole genome shotgun (WGS) entry which is preliminary data.</text>
</comment>
<proteinExistence type="predicted"/>
<name>A0A9Q1IQ46_SYNKA</name>
<reference evidence="1" key="1">
    <citation type="journal article" date="2023" name="Science">
        <title>Genome structures resolve the early diversification of teleost fishes.</title>
        <authorList>
            <person name="Parey E."/>
            <person name="Louis A."/>
            <person name="Montfort J."/>
            <person name="Bouchez O."/>
            <person name="Roques C."/>
            <person name="Iampietro C."/>
            <person name="Lluch J."/>
            <person name="Castinel A."/>
            <person name="Donnadieu C."/>
            <person name="Desvignes T."/>
            <person name="Floi Bucao C."/>
            <person name="Jouanno E."/>
            <person name="Wen M."/>
            <person name="Mejri S."/>
            <person name="Dirks R."/>
            <person name="Jansen H."/>
            <person name="Henkel C."/>
            <person name="Chen W.J."/>
            <person name="Zahm M."/>
            <person name="Cabau C."/>
            <person name="Klopp C."/>
            <person name="Thompson A.W."/>
            <person name="Robinson-Rechavi M."/>
            <person name="Braasch I."/>
            <person name="Lecointre G."/>
            <person name="Bobe J."/>
            <person name="Postlethwait J.H."/>
            <person name="Berthelot C."/>
            <person name="Roest Crollius H."/>
            <person name="Guiguen Y."/>
        </authorList>
    </citation>
    <scope>NUCLEOTIDE SEQUENCE</scope>
    <source>
        <strain evidence="1">WJC10195</strain>
    </source>
</reference>
<sequence>MPSLLFSSGTKEASDLALAFRPCSGRQKRDAVLVFVKRKEGCRAMERQSGEITCQWCKLEKRCGSGLAGIYDGFLSFVSDSLFERYGQTPQWRRFWHRPLGSDRRLSVGPCCGCGILPGSARLPSLKGMRDGRRPRLRSSALRVLTLTDGRGTRFKCRRNLAACRPFVVRRDTPV</sequence>
<dbReference type="EMBL" id="JAINUF010000010">
    <property type="protein sequence ID" value="KAJ8348287.1"/>
    <property type="molecule type" value="Genomic_DNA"/>
</dbReference>
<organism evidence="1 2">
    <name type="scientific">Synaphobranchus kaupii</name>
    <name type="common">Kaup's arrowtooth eel</name>
    <dbReference type="NCBI Taxonomy" id="118154"/>
    <lineage>
        <taxon>Eukaryota</taxon>
        <taxon>Metazoa</taxon>
        <taxon>Chordata</taxon>
        <taxon>Craniata</taxon>
        <taxon>Vertebrata</taxon>
        <taxon>Euteleostomi</taxon>
        <taxon>Actinopterygii</taxon>
        <taxon>Neopterygii</taxon>
        <taxon>Teleostei</taxon>
        <taxon>Anguilliformes</taxon>
        <taxon>Synaphobranchidae</taxon>
        <taxon>Synaphobranchus</taxon>
    </lineage>
</organism>
<keyword evidence="2" id="KW-1185">Reference proteome</keyword>
<dbReference type="Proteomes" id="UP001152622">
    <property type="component" value="Chromosome 10"/>
</dbReference>
<protein>
    <submittedName>
        <fullName evidence="1">Uncharacterized protein</fullName>
    </submittedName>
</protein>
<dbReference type="AlphaFoldDB" id="A0A9Q1IQ46"/>
<evidence type="ECO:0000313" key="2">
    <source>
        <dbReference type="Proteomes" id="UP001152622"/>
    </source>
</evidence>
<gene>
    <name evidence="1" type="ORF">SKAU_G00268760</name>
</gene>
<evidence type="ECO:0000313" key="1">
    <source>
        <dbReference type="EMBL" id="KAJ8348287.1"/>
    </source>
</evidence>